<accession>A0A1B8PI92</accession>
<organism evidence="3 4">
    <name type="scientific">Moraxella nonliquefaciens</name>
    <dbReference type="NCBI Taxonomy" id="478"/>
    <lineage>
        <taxon>Bacteria</taxon>
        <taxon>Pseudomonadati</taxon>
        <taxon>Pseudomonadota</taxon>
        <taxon>Gammaproteobacteria</taxon>
        <taxon>Moraxellales</taxon>
        <taxon>Moraxellaceae</taxon>
        <taxon>Moraxella</taxon>
    </lineage>
</organism>
<dbReference type="HAMAP" id="MF_00686">
    <property type="entry name" value="Fe_traffic_YggX"/>
    <property type="match status" value="1"/>
</dbReference>
<keyword evidence="1 2" id="KW-0408">Iron</keyword>
<dbReference type="PANTHER" id="PTHR36965">
    <property type="entry name" value="FE(2+)-TRAFFICKING PROTEIN-RELATED"/>
    <property type="match status" value="1"/>
</dbReference>
<dbReference type="InterPro" id="IPR036766">
    <property type="entry name" value="Fe_traffick_prot_YggX_sf"/>
</dbReference>
<evidence type="ECO:0000313" key="3">
    <source>
        <dbReference type="EMBL" id="OBX48799.1"/>
    </source>
</evidence>
<name>A0A1B8PI92_MORNO</name>
<dbReference type="SUPFAM" id="SSF111148">
    <property type="entry name" value="YggX-like"/>
    <property type="match status" value="1"/>
</dbReference>
<dbReference type="AlphaFoldDB" id="A0A1B8PI92"/>
<dbReference type="GO" id="GO:0005506">
    <property type="term" value="F:iron ion binding"/>
    <property type="evidence" value="ECO:0007669"/>
    <property type="project" value="UniProtKB-UniRule"/>
</dbReference>
<protein>
    <recommendedName>
        <fullName evidence="2">Probable Fe(2+)-trafficking protein</fullName>
    </recommendedName>
</protein>
<evidence type="ECO:0000313" key="4">
    <source>
        <dbReference type="Proteomes" id="UP000092671"/>
    </source>
</evidence>
<dbReference type="Gene3D" id="1.10.3880.10">
    <property type="entry name" value="Fe(II) trafficking protein YggX"/>
    <property type="match status" value="1"/>
</dbReference>
<gene>
    <name evidence="3" type="ORF">A9Z60_04550</name>
</gene>
<comment type="caution">
    <text evidence="3">The sequence shown here is derived from an EMBL/GenBank/DDBJ whole genome shotgun (WGS) entry which is preliminary data.</text>
</comment>
<comment type="similarity">
    <text evidence="2">Belongs to the Fe(2+)-trafficking protein family.</text>
</comment>
<dbReference type="EMBL" id="LZDN01000041">
    <property type="protein sequence ID" value="OBX48799.1"/>
    <property type="molecule type" value="Genomic_DNA"/>
</dbReference>
<reference evidence="3 4" key="1">
    <citation type="submission" date="2016-06" db="EMBL/GenBank/DDBJ databases">
        <title>Draft genome of Moraxella nonliquefaciens CCUG 60284.</title>
        <authorList>
            <person name="Salva-Serra F."/>
            <person name="Engstrom-Jakobsson H."/>
            <person name="Thorell K."/>
            <person name="Gonzales-Siles L."/>
            <person name="Karlsson R."/>
            <person name="Boulund F."/>
            <person name="Engstrand L."/>
            <person name="Kristiansson E."/>
            <person name="Moore E."/>
        </authorList>
    </citation>
    <scope>NUCLEOTIDE SEQUENCE [LARGE SCALE GENOMIC DNA]</scope>
    <source>
        <strain evidence="3 4">CCUG 60284</strain>
    </source>
</reference>
<evidence type="ECO:0000256" key="1">
    <source>
        <dbReference type="ARBA" id="ARBA00023004"/>
    </source>
</evidence>
<dbReference type="OrthoDB" id="9804318at2"/>
<dbReference type="InterPro" id="IPR007457">
    <property type="entry name" value="Fe_traffick_prot_YggX"/>
</dbReference>
<comment type="function">
    <text evidence="2">Could be a mediator in iron transactions between iron acquisition and iron-requiring processes, such as synthesis and/or repair of Fe-S clusters in biosynthetic enzymes.</text>
</comment>
<sequence length="97" mass="11330">MTEMFNPKANLVFCRKYQQNLPKMPNPPFPNAKGQELQNTVSQKAWNEWLELQTMLINEKHLSMVDKDAKKFIAEQRELFLGNGDYERPAGFKPKDS</sequence>
<dbReference type="NCBIfam" id="NF003817">
    <property type="entry name" value="PRK05408.1"/>
    <property type="match status" value="1"/>
</dbReference>
<dbReference type="GO" id="GO:0005829">
    <property type="term" value="C:cytosol"/>
    <property type="evidence" value="ECO:0007669"/>
    <property type="project" value="TreeGrafter"/>
</dbReference>
<evidence type="ECO:0000256" key="2">
    <source>
        <dbReference type="HAMAP-Rule" id="MF_00686"/>
    </source>
</evidence>
<dbReference type="GO" id="GO:0034599">
    <property type="term" value="P:cellular response to oxidative stress"/>
    <property type="evidence" value="ECO:0007669"/>
    <property type="project" value="TreeGrafter"/>
</dbReference>
<dbReference type="Proteomes" id="UP000092671">
    <property type="component" value="Unassembled WGS sequence"/>
</dbReference>
<dbReference type="RefSeq" id="WP_066888322.1">
    <property type="nucleotide sequence ID" value="NZ_LZDM01000030.1"/>
</dbReference>
<dbReference type="Pfam" id="PF04362">
    <property type="entry name" value="Iron_traffic"/>
    <property type="match status" value="1"/>
</dbReference>
<dbReference type="PANTHER" id="PTHR36965:SF1">
    <property type="entry name" value="FE(2+)-TRAFFICKING PROTEIN-RELATED"/>
    <property type="match status" value="1"/>
</dbReference>
<proteinExistence type="inferred from homology"/>